<evidence type="ECO:0000313" key="1">
    <source>
        <dbReference type="EMBL" id="EFQ25689.1"/>
    </source>
</evidence>
<dbReference type="VEuPathDB" id="FungiDB:GLRG_00833"/>
<dbReference type="GeneID" id="24406198"/>
<dbReference type="Proteomes" id="UP000008782">
    <property type="component" value="Unassembled WGS sequence"/>
</dbReference>
<dbReference type="AlphaFoldDB" id="E3Q3T7"/>
<dbReference type="RefSeq" id="XP_008089709.1">
    <property type="nucleotide sequence ID" value="XM_008091518.1"/>
</dbReference>
<proteinExistence type="predicted"/>
<protein>
    <submittedName>
        <fullName evidence="1">Uncharacterized protein</fullName>
    </submittedName>
</protein>
<keyword evidence="2" id="KW-1185">Reference proteome</keyword>
<name>E3Q3T7_COLGM</name>
<accession>E3Q3T7</accession>
<dbReference type="EMBL" id="GG697332">
    <property type="protein sequence ID" value="EFQ25689.1"/>
    <property type="molecule type" value="Genomic_DNA"/>
</dbReference>
<gene>
    <name evidence="1" type="ORF">GLRG_00833</name>
</gene>
<reference evidence="2" key="1">
    <citation type="journal article" date="2012" name="Nat. Genet.">
        <title>Lifestyle transitions in plant pathogenic Colletotrichum fungi deciphered by genome and transcriptome analyses.</title>
        <authorList>
            <person name="O'Connell R.J."/>
            <person name="Thon M.R."/>
            <person name="Hacquard S."/>
            <person name="Amyotte S.G."/>
            <person name="Kleemann J."/>
            <person name="Torres M.F."/>
            <person name="Damm U."/>
            <person name="Buiate E.A."/>
            <person name="Epstein L."/>
            <person name="Alkan N."/>
            <person name="Altmueller J."/>
            <person name="Alvarado-Balderrama L."/>
            <person name="Bauser C.A."/>
            <person name="Becker C."/>
            <person name="Birren B.W."/>
            <person name="Chen Z."/>
            <person name="Choi J."/>
            <person name="Crouch J.A."/>
            <person name="Duvick J.P."/>
            <person name="Farman M.A."/>
            <person name="Gan P."/>
            <person name="Heiman D."/>
            <person name="Henrissat B."/>
            <person name="Howard R.J."/>
            <person name="Kabbage M."/>
            <person name="Koch C."/>
            <person name="Kracher B."/>
            <person name="Kubo Y."/>
            <person name="Law A.D."/>
            <person name="Lebrun M.-H."/>
            <person name="Lee Y.-H."/>
            <person name="Miyara I."/>
            <person name="Moore N."/>
            <person name="Neumann U."/>
            <person name="Nordstroem K."/>
            <person name="Panaccione D.G."/>
            <person name="Panstruga R."/>
            <person name="Place M."/>
            <person name="Proctor R.H."/>
            <person name="Prusky D."/>
            <person name="Rech G."/>
            <person name="Reinhardt R."/>
            <person name="Rollins J.A."/>
            <person name="Rounsley S."/>
            <person name="Schardl C.L."/>
            <person name="Schwartz D.C."/>
            <person name="Shenoy N."/>
            <person name="Shirasu K."/>
            <person name="Sikhakolli U.R."/>
            <person name="Stueber K."/>
            <person name="Sukno S.A."/>
            <person name="Sweigard J.A."/>
            <person name="Takano Y."/>
            <person name="Takahara H."/>
            <person name="Trail F."/>
            <person name="van der Does H.C."/>
            <person name="Voll L.M."/>
            <person name="Will I."/>
            <person name="Young S."/>
            <person name="Zeng Q."/>
            <person name="Zhang J."/>
            <person name="Zhou S."/>
            <person name="Dickman M.B."/>
            <person name="Schulze-Lefert P."/>
            <person name="Ver Loren van Themaat E."/>
            <person name="Ma L.-J."/>
            <person name="Vaillancourt L.J."/>
        </authorList>
    </citation>
    <scope>NUCLEOTIDE SEQUENCE [LARGE SCALE GENOMIC DNA]</scope>
    <source>
        <strain evidence="2">M1.001 / M2 / FGSC 10212</strain>
    </source>
</reference>
<evidence type="ECO:0000313" key="2">
    <source>
        <dbReference type="Proteomes" id="UP000008782"/>
    </source>
</evidence>
<organism evidence="2">
    <name type="scientific">Colletotrichum graminicola (strain M1.001 / M2 / FGSC 10212)</name>
    <name type="common">Maize anthracnose fungus</name>
    <name type="synonym">Glomerella graminicola</name>
    <dbReference type="NCBI Taxonomy" id="645133"/>
    <lineage>
        <taxon>Eukaryota</taxon>
        <taxon>Fungi</taxon>
        <taxon>Dikarya</taxon>
        <taxon>Ascomycota</taxon>
        <taxon>Pezizomycotina</taxon>
        <taxon>Sordariomycetes</taxon>
        <taxon>Hypocreomycetidae</taxon>
        <taxon>Glomerellales</taxon>
        <taxon>Glomerellaceae</taxon>
        <taxon>Colletotrichum</taxon>
        <taxon>Colletotrichum graminicola species complex</taxon>
    </lineage>
</organism>
<sequence length="50" mass="5418">MGYLMKAVCRVSGLAKITSKAVYGDVFADASNLIDAAQEEHILTSSLSWR</sequence>
<dbReference type="HOGENOM" id="CLU_3124934_0_0_1"/>